<dbReference type="EMBL" id="VSSQ01108616">
    <property type="protein sequence ID" value="MPN47256.1"/>
    <property type="molecule type" value="Genomic_DNA"/>
</dbReference>
<sequence>MADFLKHRITFQVLVRTAADQVDCHRSEFGVGEVHSLRDGGCTVVDKQDIAECPDLLNAMRDPLKTFQCLEDGLVFES</sequence>
<evidence type="ECO:0000313" key="1">
    <source>
        <dbReference type="EMBL" id="MPN47256.1"/>
    </source>
</evidence>
<organism evidence="1">
    <name type="scientific">bioreactor metagenome</name>
    <dbReference type="NCBI Taxonomy" id="1076179"/>
    <lineage>
        <taxon>unclassified sequences</taxon>
        <taxon>metagenomes</taxon>
        <taxon>ecological metagenomes</taxon>
    </lineage>
</organism>
<gene>
    <name evidence="1" type="ORF">SDC9_194857</name>
</gene>
<dbReference type="AlphaFoldDB" id="A0A645I8M3"/>
<comment type="caution">
    <text evidence="1">The sequence shown here is derived from an EMBL/GenBank/DDBJ whole genome shotgun (WGS) entry which is preliminary data.</text>
</comment>
<protein>
    <submittedName>
        <fullName evidence="1">Uncharacterized protein</fullName>
    </submittedName>
</protein>
<accession>A0A645I8M3</accession>
<name>A0A645I8M3_9ZZZZ</name>
<reference evidence="1" key="1">
    <citation type="submission" date="2019-08" db="EMBL/GenBank/DDBJ databases">
        <authorList>
            <person name="Kucharzyk K."/>
            <person name="Murdoch R.W."/>
            <person name="Higgins S."/>
            <person name="Loffler F."/>
        </authorList>
    </citation>
    <scope>NUCLEOTIDE SEQUENCE</scope>
</reference>
<proteinExistence type="predicted"/>